<dbReference type="EC" id="4.2.1.11" evidence="1"/>
<sequence length="68" mass="8137">MTVEECDGFRVEKDRSSIVNKTYLMKILPKFYQNCFQELLTPTQYTMLQILVMLLQFHKTVTIDWSLD</sequence>
<protein>
    <submittedName>
        <fullName evidence="1">Enolase</fullName>
        <ecNumber evidence="1">4.2.1.11</ecNumber>
    </submittedName>
</protein>
<proteinExistence type="predicted"/>
<evidence type="ECO:0000313" key="1">
    <source>
        <dbReference type="EMBL" id="AKQ22656.1"/>
    </source>
</evidence>
<keyword evidence="1" id="KW-0456">Lyase</keyword>
<dbReference type="GO" id="GO:0004634">
    <property type="term" value="F:phosphopyruvate hydratase activity"/>
    <property type="evidence" value="ECO:0007669"/>
    <property type="project" value="UniProtKB-EC"/>
</dbReference>
<organism evidence="1">
    <name type="scientific">Scytonema sp. PCC 10023</name>
    <dbReference type="NCBI Taxonomy" id="1680591"/>
    <lineage>
        <taxon>Bacteria</taxon>
        <taxon>Bacillati</taxon>
        <taxon>Cyanobacteriota</taxon>
        <taxon>Cyanophyceae</taxon>
        <taxon>Nostocales</taxon>
        <taxon>Scytonemataceae</taxon>
        <taxon>Scytonema</taxon>
    </lineage>
</organism>
<dbReference type="EMBL" id="KR857271">
    <property type="protein sequence ID" value="AKQ22656.1"/>
    <property type="molecule type" value="Genomic_DNA"/>
</dbReference>
<name>A0A0K0PD99_9CYAN</name>
<dbReference type="AlphaFoldDB" id="A0A0K0PD99"/>
<reference evidence="1" key="1">
    <citation type="submission" date="2015-05" db="EMBL/GenBank/DDBJ databases">
        <title>Metabolic and evolutionary origin of actin-binding polyketides from diverse organisms.</title>
        <authorList>
            <person name="Ueoka R."/>
            <person name="Uria A.R."/>
            <person name="Reiter S."/>
            <person name="Mori T."/>
            <person name="Karbaum P."/>
            <person name="Peters E.E."/>
            <person name="Helfrich E.J.N."/>
            <person name="Morinaka B.I."/>
            <person name="Gugger M."/>
            <person name="Takeyama H."/>
            <person name="Matsunaga S."/>
            <person name="Piel J."/>
        </authorList>
    </citation>
    <scope>NUCLEOTIDE SEQUENCE</scope>
    <source>
        <strain evidence="1">PCC 10023</strain>
    </source>
</reference>
<accession>A0A0K0PD99</accession>